<keyword evidence="1" id="KW-0812">Transmembrane</keyword>
<dbReference type="EMBL" id="BPMK01000004">
    <property type="protein sequence ID" value="GIZ51088.1"/>
    <property type="molecule type" value="Genomic_DNA"/>
</dbReference>
<accession>A0ABQ4Q1X5</accession>
<feature type="transmembrane region" description="Helical" evidence="1">
    <location>
        <begin position="59"/>
        <end position="78"/>
    </location>
</feature>
<sequence length="147" mass="16450">MRLARNTWSGLLRQIRHPTTSLDTLIPNASRPRRAIRGGGAGFVEWEEKMSLRGEIRQIVVAQSIWLALVLSVLAAVFRGWMGPWLTSQGVSPEIGQGTLVVACHAAVLHAALVIHRRVGRVRRHAERVDHAAEWLQRFAGRRDVAR</sequence>
<organism evidence="2 3">
    <name type="scientific">Noviherbaspirillum aridicola</name>
    <dbReference type="NCBI Taxonomy" id="2849687"/>
    <lineage>
        <taxon>Bacteria</taxon>
        <taxon>Pseudomonadati</taxon>
        <taxon>Pseudomonadota</taxon>
        <taxon>Betaproteobacteria</taxon>
        <taxon>Burkholderiales</taxon>
        <taxon>Oxalobacteraceae</taxon>
        <taxon>Noviherbaspirillum</taxon>
    </lineage>
</organism>
<feature type="transmembrane region" description="Helical" evidence="1">
    <location>
        <begin position="98"/>
        <end position="115"/>
    </location>
</feature>
<protein>
    <submittedName>
        <fullName evidence="2">Uncharacterized protein</fullName>
    </submittedName>
</protein>
<gene>
    <name evidence="2" type="ORF">NCCP691_11020</name>
</gene>
<reference evidence="2 3" key="1">
    <citation type="journal article" date="2022" name="Int. J. Syst. Evol. Microbiol.">
        <title>Noviherbaspirillum aridicola sp. nov., isolated from an arid soil in Pakistan.</title>
        <authorList>
            <person name="Khan I.U."/>
            <person name="Saqib M."/>
            <person name="Amin A."/>
            <person name="Hussain F."/>
            <person name="Li L."/>
            <person name="Liu Y.H."/>
            <person name="Fang B.Z."/>
            <person name="Ahmed I."/>
            <person name="Li W.J."/>
        </authorList>
    </citation>
    <scope>NUCLEOTIDE SEQUENCE [LARGE SCALE GENOMIC DNA]</scope>
    <source>
        <strain evidence="2 3">NCCP-691</strain>
    </source>
</reference>
<comment type="caution">
    <text evidence="2">The sequence shown here is derived from an EMBL/GenBank/DDBJ whole genome shotgun (WGS) entry which is preliminary data.</text>
</comment>
<evidence type="ECO:0000313" key="3">
    <source>
        <dbReference type="Proteomes" id="UP000887222"/>
    </source>
</evidence>
<name>A0ABQ4Q1X5_9BURK</name>
<proteinExistence type="predicted"/>
<evidence type="ECO:0000256" key="1">
    <source>
        <dbReference type="SAM" id="Phobius"/>
    </source>
</evidence>
<keyword evidence="1" id="KW-0472">Membrane</keyword>
<keyword evidence="3" id="KW-1185">Reference proteome</keyword>
<keyword evidence="1" id="KW-1133">Transmembrane helix</keyword>
<evidence type="ECO:0000313" key="2">
    <source>
        <dbReference type="EMBL" id="GIZ51088.1"/>
    </source>
</evidence>
<dbReference type="Proteomes" id="UP000887222">
    <property type="component" value="Unassembled WGS sequence"/>
</dbReference>